<keyword evidence="3" id="KW-1185">Reference proteome</keyword>
<dbReference type="EMBL" id="BMXG01000005">
    <property type="protein sequence ID" value="GHB96860.1"/>
    <property type="molecule type" value="Genomic_DNA"/>
</dbReference>
<dbReference type="AlphaFoldDB" id="A0A8J3GCW1"/>
<feature type="domain" description="Phosphotyrosine protein phosphatase I" evidence="1">
    <location>
        <begin position="9"/>
        <end position="147"/>
    </location>
</feature>
<reference evidence="2" key="1">
    <citation type="journal article" date="2014" name="Int. J. Syst. Evol. Microbiol.">
        <title>Complete genome sequence of Corynebacterium casei LMG S-19264T (=DSM 44701T), isolated from a smear-ripened cheese.</title>
        <authorList>
            <consortium name="US DOE Joint Genome Institute (JGI-PGF)"/>
            <person name="Walter F."/>
            <person name="Albersmeier A."/>
            <person name="Kalinowski J."/>
            <person name="Ruckert C."/>
        </authorList>
    </citation>
    <scope>NUCLEOTIDE SEQUENCE</scope>
    <source>
        <strain evidence="2">KCTC 12870</strain>
    </source>
</reference>
<evidence type="ECO:0000259" key="1">
    <source>
        <dbReference type="SMART" id="SM00226"/>
    </source>
</evidence>
<evidence type="ECO:0000313" key="2">
    <source>
        <dbReference type="EMBL" id="GHB96860.1"/>
    </source>
</evidence>
<dbReference type="Pfam" id="PF01451">
    <property type="entry name" value="LMWPc"/>
    <property type="match status" value="1"/>
</dbReference>
<dbReference type="SUPFAM" id="SSF52788">
    <property type="entry name" value="Phosphotyrosine protein phosphatases I"/>
    <property type="match status" value="1"/>
</dbReference>
<dbReference type="Proteomes" id="UP000642829">
    <property type="component" value="Unassembled WGS sequence"/>
</dbReference>
<dbReference type="Gene3D" id="3.40.50.2300">
    <property type="match status" value="1"/>
</dbReference>
<dbReference type="RefSeq" id="WP_189512730.1">
    <property type="nucleotide sequence ID" value="NZ_BMXG01000005.1"/>
</dbReference>
<protein>
    <submittedName>
        <fullName evidence="2">Low molecular weight phosphatase family protein</fullName>
    </submittedName>
</protein>
<proteinExistence type="predicted"/>
<sequence length="153" mass="17585">MQRVERESQCLLFICTGNYYRSRFAEGLFNHLASQEGLPWWAYSRGLNINWIIDNTQISPFTEGALVGRGIDLVHTGSRRMPLSRMDLHGADRVIALKRDEHHPMLAHQFPGWEERVEYWTVHDVDFATPEVALPEIEALVGGLIDELRPKMA</sequence>
<name>A0A8J3GCW1_9BACT</name>
<comment type="caution">
    <text evidence="2">The sequence shown here is derived from an EMBL/GenBank/DDBJ whole genome shotgun (WGS) entry which is preliminary data.</text>
</comment>
<evidence type="ECO:0000313" key="3">
    <source>
        <dbReference type="Proteomes" id="UP000642829"/>
    </source>
</evidence>
<gene>
    <name evidence="2" type="ORF">GCM10007047_11030</name>
</gene>
<organism evidence="2 3">
    <name type="scientific">Cerasicoccus arenae</name>
    <dbReference type="NCBI Taxonomy" id="424488"/>
    <lineage>
        <taxon>Bacteria</taxon>
        <taxon>Pseudomonadati</taxon>
        <taxon>Verrucomicrobiota</taxon>
        <taxon>Opitutia</taxon>
        <taxon>Puniceicoccales</taxon>
        <taxon>Cerasicoccaceae</taxon>
        <taxon>Cerasicoccus</taxon>
    </lineage>
</organism>
<dbReference type="InterPro" id="IPR023485">
    <property type="entry name" value="Ptyr_pPase"/>
</dbReference>
<dbReference type="SMART" id="SM00226">
    <property type="entry name" value="LMWPc"/>
    <property type="match status" value="1"/>
</dbReference>
<reference evidence="2" key="2">
    <citation type="submission" date="2020-09" db="EMBL/GenBank/DDBJ databases">
        <authorList>
            <person name="Sun Q."/>
            <person name="Kim S."/>
        </authorList>
    </citation>
    <scope>NUCLEOTIDE SEQUENCE</scope>
    <source>
        <strain evidence="2">KCTC 12870</strain>
    </source>
</reference>
<dbReference type="InterPro" id="IPR036196">
    <property type="entry name" value="Ptyr_pPase_sf"/>
</dbReference>
<accession>A0A8J3GCW1</accession>